<accession>A0A7M1RST9</accession>
<dbReference type="GeneID" id="65130781"/>
<dbReference type="Proteomes" id="UP000593741">
    <property type="component" value="Genome"/>
</dbReference>
<evidence type="ECO:0000313" key="1">
    <source>
        <dbReference type="EMBL" id="QOR56862.1"/>
    </source>
</evidence>
<dbReference type="RefSeq" id="YP_010112314.1">
    <property type="nucleotide sequence ID" value="NC_055890.1"/>
</dbReference>
<dbReference type="EMBL" id="MT774397">
    <property type="protein sequence ID" value="QOR56862.1"/>
    <property type="molecule type" value="Genomic_DNA"/>
</dbReference>
<organism evidence="1 2">
    <name type="scientific">uncultured phage cr56_1</name>
    <dbReference type="NCBI Taxonomy" id="2772081"/>
    <lineage>
        <taxon>Viruses</taxon>
        <taxon>Duplodnaviria</taxon>
        <taxon>Heunggongvirae</taxon>
        <taxon>Uroviricota</taxon>
        <taxon>Caudoviricetes</taxon>
        <taxon>Crassvirales</taxon>
        <taxon>Suoliviridae</taxon>
        <taxon>Loutivirinae</taxon>
        <taxon>Buchavirus</taxon>
        <taxon>Buchavirus faecalis</taxon>
    </lineage>
</organism>
<protein>
    <submittedName>
        <fullName evidence="1">Uncharacterized protein</fullName>
    </submittedName>
</protein>
<dbReference type="KEGG" id="vg:65130781"/>
<reference evidence="1 2" key="1">
    <citation type="submission" date="2020-07" db="EMBL/GenBank/DDBJ databases">
        <title>Taxonomic proposal: Crassvirales, a new order of highly abundant and diverse bacterial viruses.</title>
        <authorList>
            <person name="Shkoporov A.N."/>
            <person name="Stockdale S.R."/>
            <person name="Guerin E."/>
            <person name="Ross R.P."/>
            <person name="Hill C."/>
        </authorList>
    </citation>
    <scope>NUCLEOTIDE SEQUENCE [LARGE SCALE GENOMIC DNA]</scope>
</reference>
<name>A0A7M1RST9_9CAUD</name>
<keyword evidence="2" id="KW-1185">Reference proteome</keyword>
<proteinExistence type="predicted"/>
<sequence>MKYIVFPVDDLKNISLLLLDELHLVLRKNIYGTKVIMKISNYERLFPSILTLPIDHDDIIEISYPYSVYEGEQLKELLSTEEWSIPIEN</sequence>
<evidence type="ECO:0000313" key="2">
    <source>
        <dbReference type="Proteomes" id="UP000593741"/>
    </source>
</evidence>